<dbReference type="Proteomes" id="UP001165080">
    <property type="component" value="Unassembled WGS sequence"/>
</dbReference>
<evidence type="ECO:0000259" key="2">
    <source>
        <dbReference type="PROSITE" id="PS50842"/>
    </source>
</evidence>
<accession>A0A9W6B8G3</accession>
<evidence type="ECO:0000256" key="1">
    <source>
        <dbReference type="SAM" id="MobiDB-lite"/>
    </source>
</evidence>
<dbReference type="PANTHER" id="PTHR31867">
    <property type="entry name" value="EXPANSIN-A15"/>
    <property type="match status" value="1"/>
</dbReference>
<dbReference type="SUPFAM" id="SSF50685">
    <property type="entry name" value="Barwin-like endoglucanases"/>
    <property type="match status" value="1"/>
</dbReference>
<dbReference type="Gene3D" id="2.40.40.10">
    <property type="entry name" value="RlpA-like domain"/>
    <property type="match status" value="1"/>
</dbReference>
<dbReference type="AlphaFoldDB" id="A0A9W6B8G3"/>
<feature type="compositionally biased region" description="Low complexity" evidence="1">
    <location>
        <begin position="1"/>
        <end position="12"/>
    </location>
</feature>
<dbReference type="OrthoDB" id="5823761at2759"/>
<dbReference type="InterPro" id="IPR007112">
    <property type="entry name" value="Expansin/allergen_DPBB_dom"/>
</dbReference>
<name>A0A9W6B8G3_9CHLO</name>
<organism evidence="3 4">
    <name type="scientific">Pleodorina starrii</name>
    <dbReference type="NCBI Taxonomy" id="330485"/>
    <lineage>
        <taxon>Eukaryota</taxon>
        <taxon>Viridiplantae</taxon>
        <taxon>Chlorophyta</taxon>
        <taxon>core chlorophytes</taxon>
        <taxon>Chlorophyceae</taxon>
        <taxon>CS clade</taxon>
        <taxon>Chlamydomonadales</taxon>
        <taxon>Volvocaceae</taxon>
        <taxon>Pleodorina</taxon>
    </lineage>
</organism>
<dbReference type="InterPro" id="IPR002963">
    <property type="entry name" value="Expansin"/>
</dbReference>
<dbReference type="EMBL" id="BRXU01000001">
    <property type="protein sequence ID" value="GLC47741.1"/>
    <property type="molecule type" value="Genomic_DNA"/>
</dbReference>
<dbReference type="SMART" id="SM00837">
    <property type="entry name" value="DPBB_1"/>
    <property type="match status" value="1"/>
</dbReference>
<dbReference type="InterPro" id="IPR009009">
    <property type="entry name" value="RlpA-like_DPBB"/>
</dbReference>
<gene>
    <name evidence="3" type="primary">PLEST000672</name>
    <name evidence="3" type="ORF">PLESTB_000020800</name>
</gene>
<comment type="caution">
    <text evidence="3">The sequence shown here is derived from an EMBL/GenBank/DDBJ whole genome shotgun (WGS) entry which is preliminary data.</text>
</comment>
<dbReference type="Pfam" id="PF03330">
    <property type="entry name" value="DPBB_1"/>
    <property type="match status" value="1"/>
</dbReference>
<keyword evidence="4" id="KW-1185">Reference proteome</keyword>
<dbReference type="CDD" id="cd22271">
    <property type="entry name" value="DPBB_EXP_N-like"/>
    <property type="match status" value="1"/>
</dbReference>
<sequence>MASSAAVSASAAPRGRDNDRPAAGCCSGSSSSCGRAASTTSSSSPSLFRSLPLLMLSALLPFSARAQDWHTGRATFYGYDGGATIDQGSCMYGPLPNSMVSTGRNIAALSDADWDFSGSCGRCYEVQCNPGSFTDGYGNYIDRSGACYQGTSVIVTITDSCPCNYPANQYSNSRWCCGDMYHMDLSQEAFSAIGDISQGVMGITFRQVDCPGGFIPSPRKATSDYLAGTGQ</sequence>
<feature type="domain" description="Expansin-like EG45" evidence="2">
    <location>
        <begin position="87"/>
        <end position="210"/>
    </location>
</feature>
<reference evidence="3 4" key="1">
    <citation type="journal article" date="2023" name="Commun. Biol.">
        <title>Reorganization of the ancestral sex-determining regions during the evolution of trioecy in Pleodorina starrii.</title>
        <authorList>
            <person name="Takahashi K."/>
            <person name="Suzuki S."/>
            <person name="Kawai-Toyooka H."/>
            <person name="Yamamoto K."/>
            <person name="Hamaji T."/>
            <person name="Ootsuki R."/>
            <person name="Yamaguchi H."/>
            <person name="Kawachi M."/>
            <person name="Higashiyama T."/>
            <person name="Nozaki H."/>
        </authorList>
    </citation>
    <scope>NUCLEOTIDE SEQUENCE [LARGE SCALE GENOMIC DNA]</scope>
    <source>
        <strain evidence="3 4">NIES-4479</strain>
    </source>
</reference>
<feature type="region of interest" description="Disordered" evidence="1">
    <location>
        <begin position="1"/>
        <end position="46"/>
    </location>
</feature>
<dbReference type="PROSITE" id="PS50842">
    <property type="entry name" value="EXPANSIN_EG45"/>
    <property type="match status" value="1"/>
</dbReference>
<evidence type="ECO:0000313" key="4">
    <source>
        <dbReference type="Proteomes" id="UP001165080"/>
    </source>
</evidence>
<dbReference type="GO" id="GO:0009664">
    <property type="term" value="P:plant-type cell wall organization"/>
    <property type="evidence" value="ECO:0007669"/>
    <property type="project" value="InterPro"/>
</dbReference>
<proteinExistence type="predicted"/>
<evidence type="ECO:0000313" key="3">
    <source>
        <dbReference type="EMBL" id="GLC47741.1"/>
    </source>
</evidence>
<dbReference type="InterPro" id="IPR036908">
    <property type="entry name" value="RlpA-like_sf"/>
</dbReference>
<feature type="compositionally biased region" description="Low complexity" evidence="1">
    <location>
        <begin position="22"/>
        <end position="46"/>
    </location>
</feature>
<protein>
    <submittedName>
        <fullName evidence="3">Expansin-A20</fullName>
    </submittedName>
</protein>